<evidence type="ECO:0000313" key="4">
    <source>
        <dbReference type="EMBL" id="EDF9694927.1"/>
    </source>
</evidence>
<evidence type="ECO:0000256" key="2">
    <source>
        <dbReference type="SAM" id="MobiDB-lite"/>
    </source>
</evidence>
<feature type="region of interest" description="Disordered" evidence="2">
    <location>
        <begin position="1"/>
        <end position="24"/>
    </location>
</feature>
<dbReference type="InterPro" id="IPR006430">
    <property type="entry name" value="Phage_portal_PBSX"/>
</dbReference>
<dbReference type="EMBL" id="AAKGUL010000016">
    <property type="protein sequence ID" value="ECR6177294.1"/>
    <property type="molecule type" value="Genomic_DNA"/>
</dbReference>
<dbReference type="NCBIfam" id="TIGR01540">
    <property type="entry name" value="portal_PBSX"/>
    <property type="match status" value="1"/>
</dbReference>
<dbReference type="EMBL" id="AAMCOD010000002">
    <property type="protein sequence ID" value="EDF9694927.1"/>
    <property type="molecule type" value="Genomic_DNA"/>
</dbReference>
<dbReference type="EMBL" id="DAARWM010000007">
    <property type="protein sequence ID" value="HAE4260136.1"/>
    <property type="molecule type" value="Genomic_DNA"/>
</dbReference>
<dbReference type="RefSeq" id="WP_023135803.1">
    <property type="nucleotide sequence ID" value="NZ_CP094269.1"/>
</dbReference>
<comment type="caution">
    <text evidence="4">The sequence shown here is derived from an EMBL/GenBank/DDBJ whole genome shotgun (WGS) entry which is preliminary data.</text>
</comment>
<reference evidence="4" key="3">
    <citation type="submission" date="2018-07" db="EMBL/GenBank/DDBJ databases">
        <authorList>
            <consortium name="GenomeTrakr network: Whole genome sequencing for foodborne pathogen traceback"/>
        </authorList>
    </citation>
    <scope>NUCLEOTIDE SEQUENCE</scope>
    <source>
        <strain evidence="4">I2016018188-1</strain>
    </source>
</reference>
<name>A0A3V1DHE0_SALEN</name>
<comment type="similarity">
    <text evidence="1">Belongs to the phage portal family. PBSX subfamily.</text>
</comment>
<reference evidence="5" key="2">
    <citation type="submission" date="2018-07" db="EMBL/GenBank/DDBJ databases">
        <authorList>
            <consortium name="NCBI Pathogen Detection Project"/>
        </authorList>
    </citation>
    <scope>NUCLEOTIDE SEQUENCE</scope>
    <source>
        <strain evidence="5">Salmonella enterica</strain>
    </source>
</reference>
<proteinExistence type="inferred from homology"/>
<dbReference type="InterPro" id="IPR006944">
    <property type="entry name" value="Phage/GTA_portal"/>
</dbReference>
<reference evidence="3" key="4">
    <citation type="submission" date="2018-07" db="EMBL/GenBank/DDBJ databases">
        <authorList>
            <person name="Ashton P.M."/>
            <person name="Dallman T."/>
            <person name="Nair S."/>
            <person name="De Pinna E."/>
            <person name="Peters T."/>
            <person name="Grant K."/>
        </authorList>
    </citation>
    <scope>NUCLEOTIDE SEQUENCE</scope>
    <source>
        <strain evidence="3">36520</strain>
    </source>
</reference>
<dbReference type="AlphaFoldDB" id="A0A3V1DHE0"/>
<organism evidence="4">
    <name type="scientific">Salmonella enteritidis</name>
    <dbReference type="NCBI Taxonomy" id="149539"/>
    <lineage>
        <taxon>Bacteria</taxon>
        <taxon>Pseudomonadati</taxon>
        <taxon>Pseudomonadota</taxon>
        <taxon>Gammaproteobacteria</taxon>
        <taxon>Enterobacterales</taxon>
        <taxon>Enterobacteriaceae</taxon>
        <taxon>Salmonella</taxon>
    </lineage>
</organism>
<sequence>MSEHDALTSTAPVQEAEQQKNTTHAEAFSFGDPIPVLDRRELLDYVECVQTDRWYEPPVSFDGLARTFRAAVHHSSPIAVKCNILTSTYIPHPLLSQQAFSRFVQDYLVFGNAYLEKRTNRFGEVIALEPALAKYTRRGLDLDTYWFVQYGMTTQPYQFTKGSIFHLMEPDINQEIYGLPGYLSAIPSVLLNESATLFRRKYYINGSHAGFIMYMTDAAQNQEDVNNIRQAMKSAKGPGNFRNLFMYSPNGKKDGIQIIPLSEVAAKDEFLNIKNVSRDDMMAAHRVPPQMMGIMPSNVGGFGDVEKAAKVFVRNELVPLQKRLIELNTWINKNIVSFNDYILDQDKGI</sequence>
<reference evidence="5" key="1">
    <citation type="journal article" date="2018" name="Genome Biol.">
        <title>SKESA: strategic k-mer extension for scrupulous assemblies.</title>
        <authorList>
            <person name="Souvorov A."/>
            <person name="Agarwala R."/>
            <person name="Lipman D.J."/>
        </authorList>
    </citation>
    <scope>NUCLEOTIDE SEQUENCE</scope>
    <source>
        <strain evidence="5">Salmonella enterica</strain>
    </source>
</reference>
<evidence type="ECO:0000313" key="5">
    <source>
        <dbReference type="EMBL" id="HAE4260136.1"/>
    </source>
</evidence>
<protein>
    <submittedName>
        <fullName evidence="4">Phage portal protein</fullName>
    </submittedName>
</protein>
<evidence type="ECO:0000256" key="1">
    <source>
        <dbReference type="ARBA" id="ARBA00006799"/>
    </source>
</evidence>
<evidence type="ECO:0000313" key="3">
    <source>
        <dbReference type="EMBL" id="ECR6177294.1"/>
    </source>
</evidence>
<gene>
    <name evidence="4" type="ORF">BTC31_11165</name>
    <name evidence="5" type="ORF">G4B62_002984</name>
    <name evidence="3" type="ORF">ZR89_11035</name>
</gene>
<dbReference type="Pfam" id="PF04860">
    <property type="entry name" value="Phage_portal"/>
    <property type="match status" value="1"/>
</dbReference>
<accession>A0A3V1DHE0</accession>
<dbReference type="InterPro" id="IPR030935">
    <property type="entry name" value="PBSX_Proteobac"/>
</dbReference>
<dbReference type="PIRSF" id="PIRSF018494">
    <property type="entry name" value="PBSX_VPQ"/>
    <property type="match status" value="1"/>
</dbReference>